<evidence type="ECO:0000256" key="1">
    <source>
        <dbReference type="SAM" id="MobiDB-lite"/>
    </source>
</evidence>
<dbReference type="AlphaFoldDB" id="A0A840QR17"/>
<reference evidence="3 4" key="1">
    <citation type="submission" date="2020-08" db="EMBL/GenBank/DDBJ databases">
        <title>Genomic Encyclopedia of Type Strains, Phase IV (KMG-IV): sequencing the most valuable type-strain genomes for metagenomic binning, comparative biology and taxonomic classification.</title>
        <authorList>
            <person name="Goeker M."/>
        </authorList>
    </citation>
    <scope>NUCLEOTIDE SEQUENCE [LARGE SCALE GENOMIC DNA]</scope>
    <source>
        <strain evidence="3 4">DSM 24696</strain>
    </source>
</reference>
<gene>
    <name evidence="3" type="ORF">HNQ41_001968</name>
</gene>
<comment type="caution">
    <text evidence="3">The sequence shown here is derived from an EMBL/GenBank/DDBJ whole genome shotgun (WGS) entry which is preliminary data.</text>
</comment>
<dbReference type="PANTHER" id="PTHR40050">
    <property type="entry name" value="INNER SPORE COAT PROTEIN H"/>
    <property type="match status" value="1"/>
</dbReference>
<dbReference type="InterPro" id="IPR014867">
    <property type="entry name" value="Spore_coat_CotH_CotH2/3/7"/>
</dbReference>
<dbReference type="PROSITE" id="PS51257">
    <property type="entry name" value="PROKAR_LIPOPROTEIN"/>
    <property type="match status" value="1"/>
</dbReference>
<keyword evidence="2" id="KW-0732">Signal</keyword>
<protein>
    <submittedName>
        <fullName evidence="3">Spore coat protein H</fullName>
    </submittedName>
</protein>
<dbReference type="PANTHER" id="PTHR40050:SF1">
    <property type="entry name" value="INNER SPORE COAT PROTEIN H"/>
    <property type="match status" value="1"/>
</dbReference>
<feature type="region of interest" description="Disordered" evidence="1">
    <location>
        <begin position="24"/>
        <end position="50"/>
    </location>
</feature>
<dbReference type="Pfam" id="PF08757">
    <property type="entry name" value="CotH"/>
    <property type="match status" value="1"/>
</dbReference>
<proteinExistence type="predicted"/>
<dbReference type="EMBL" id="JACHHB010000008">
    <property type="protein sequence ID" value="MBB5173778.1"/>
    <property type="molecule type" value="Genomic_DNA"/>
</dbReference>
<feature type="signal peptide" evidence="2">
    <location>
        <begin position="1"/>
        <end position="27"/>
    </location>
</feature>
<sequence length="590" mass="68501">MKKFRFILPVSLLALVFTAACSPEDPADPDVEENEQEPEEELTEPSDEAIEGQDVQDLYLYMDNTDVSELYSRDVNSDDRLDGHMKLDPDDDEIIELDGLRFRGNTARGLDKKSFNIRFEDDQDFLFGSNRMNLNAMYRDPSMMREKISWDMFAELDHPAPRAEYFNLYINDVFEGLYVHIERIDQDLLANHDLNEEGTLVRDDMRGHYNGDTIDVYSSFGFDITRADDQPHFLEEIFRYRGNPHWGELTSLIEWVYQTPAGPEFAEKFQEEMNVDRFIDWLAVHFLIGDIDAFGDDYWLYLDHEDPDAKWEVIPWDKNLTFGSHTRSDYGVLNDYFAYEYPMDVGSWDNHLFMKLLETPELKEKLDERLVQLMGDVFTYDYFEEKFHTYQDRIYDSVMVDPSDRGAFDLHPQNHFGELGDYEYRSEAILDFIELRYQYIKAQIGALDTEGTLTATETIDDDTEGPVYFTDDQGWVISKFEPTNVVNEGDITFSVEENQEIDGVNRTFSVNAGDAEVEGTLTIYYRNDLGWPAGGNWYKENTAIGEQWDLTLAEYDGSTATPLDSTINPYTNKLTIDTSLTGENQYVITH</sequence>
<evidence type="ECO:0000313" key="3">
    <source>
        <dbReference type="EMBL" id="MBB5173778.1"/>
    </source>
</evidence>
<feature type="chain" id="PRO_5039262258" evidence="2">
    <location>
        <begin position="28"/>
        <end position="590"/>
    </location>
</feature>
<feature type="compositionally biased region" description="Acidic residues" evidence="1">
    <location>
        <begin position="25"/>
        <end position="50"/>
    </location>
</feature>
<dbReference type="Proteomes" id="UP000551878">
    <property type="component" value="Unassembled WGS sequence"/>
</dbReference>
<dbReference type="RefSeq" id="WP_184664218.1">
    <property type="nucleotide sequence ID" value="NZ_JACHHB010000008.1"/>
</dbReference>
<keyword evidence="3" id="KW-0946">Virion</keyword>
<evidence type="ECO:0000313" key="4">
    <source>
        <dbReference type="Proteomes" id="UP000551878"/>
    </source>
</evidence>
<name>A0A840QR17_9BACI</name>
<accession>A0A840QR17</accession>
<organism evidence="3 4">
    <name type="scientific">Texcoconibacillus texcoconensis</name>
    <dbReference type="NCBI Taxonomy" id="1095777"/>
    <lineage>
        <taxon>Bacteria</taxon>
        <taxon>Bacillati</taxon>
        <taxon>Bacillota</taxon>
        <taxon>Bacilli</taxon>
        <taxon>Bacillales</taxon>
        <taxon>Bacillaceae</taxon>
        <taxon>Texcoconibacillus</taxon>
    </lineage>
</organism>
<evidence type="ECO:0000256" key="2">
    <source>
        <dbReference type="SAM" id="SignalP"/>
    </source>
</evidence>
<keyword evidence="4" id="KW-1185">Reference proteome</keyword>
<keyword evidence="3" id="KW-0167">Capsid protein</keyword>